<evidence type="ECO:0000256" key="1">
    <source>
        <dbReference type="ARBA" id="ARBA00022842"/>
    </source>
</evidence>
<dbReference type="InterPro" id="IPR002716">
    <property type="entry name" value="PIN_dom"/>
</dbReference>
<dbReference type="Proteomes" id="UP001209681">
    <property type="component" value="Unassembled WGS sequence"/>
</dbReference>
<keyword evidence="1" id="KW-0460">Magnesium</keyword>
<feature type="domain" description="PIN" evidence="2">
    <location>
        <begin position="3"/>
        <end position="121"/>
    </location>
</feature>
<name>A0ABT3NAC1_9BACT</name>
<organism evidence="3 4">
    <name type="scientific">Desulfobotulus pelophilus</name>
    <dbReference type="NCBI Taxonomy" id="2823377"/>
    <lineage>
        <taxon>Bacteria</taxon>
        <taxon>Pseudomonadati</taxon>
        <taxon>Thermodesulfobacteriota</taxon>
        <taxon>Desulfobacteria</taxon>
        <taxon>Desulfobacterales</taxon>
        <taxon>Desulfobacteraceae</taxon>
        <taxon>Desulfobotulus</taxon>
    </lineage>
</organism>
<dbReference type="PANTHER" id="PTHR35901:SF1">
    <property type="entry name" value="EXONUCLEASE VAPC9"/>
    <property type="match status" value="1"/>
</dbReference>
<gene>
    <name evidence="3" type="ORF">OOT00_10325</name>
</gene>
<accession>A0ABT3NAC1</accession>
<reference evidence="3 4" key="1">
    <citation type="submission" date="2022-11" db="EMBL/GenBank/DDBJ databases">
        <title>Desulfobotulus tamanensis H1 sp. nov. - anaerobic, alkaliphilic, sulphate reducing bacterium isolated from terrestrial mud volcano.</title>
        <authorList>
            <person name="Frolova A."/>
            <person name="Merkel A.Y."/>
            <person name="Slobodkin A.I."/>
        </authorList>
    </citation>
    <scope>NUCLEOTIDE SEQUENCE [LARGE SCALE GENOMIC DNA]</scope>
    <source>
        <strain evidence="3 4">H1</strain>
    </source>
</reference>
<dbReference type="InterPro" id="IPR051619">
    <property type="entry name" value="TypeII_TA_RNase_PINc/VapC"/>
</dbReference>
<dbReference type="EMBL" id="JAPFPW010000011">
    <property type="protein sequence ID" value="MCW7754380.1"/>
    <property type="molecule type" value="Genomic_DNA"/>
</dbReference>
<dbReference type="InterPro" id="IPR029060">
    <property type="entry name" value="PIN-like_dom_sf"/>
</dbReference>
<evidence type="ECO:0000313" key="3">
    <source>
        <dbReference type="EMBL" id="MCW7754380.1"/>
    </source>
</evidence>
<proteinExistence type="predicted"/>
<sequence>MEIVIDTSAIIAVIVDEPERKKIIELTRGNTLIGPGSIPWEIGNAFSAMFKKKRVSLAEAEKGLDIFKKIPIRYIETDFANAVTISQKTNIYAYDAYFLDCALRQKAPLLTLDSKLCAVAKSLKISTLEA</sequence>
<keyword evidence="4" id="KW-1185">Reference proteome</keyword>
<evidence type="ECO:0000259" key="2">
    <source>
        <dbReference type="Pfam" id="PF01850"/>
    </source>
</evidence>
<dbReference type="RefSeq" id="WP_265425299.1">
    <property type="nucleotide sequence ID" value="NZ_JAPFPW010000011.1"/>
</dbReference>
<dbReference type="SUPFAM" id="SSF88723">
    <property type="entry name" value="PIN domain-like"/>
    <property type="match status" value="1"/>
</dbReference>
<comment type="caution">
    <text evidence="3">The sequence shown here is derived from an EMBL/GenBank/DDBJ whole genome shotgun (WGS) entry which is preliminary data.</text>
</comment>
<dbReference type="PANTHER" id="PTHR35901">
    <property type="entry name" value="RIBONUCLEASE VAPC3"/>
    <property type="match status" value="1"/>
</dbReference>
<dbReference type="InterPro" id="IPR044153">
    <property type="entry name" value="PIN_Pae0151-like"/>
</dbReference>
<dbReference type="CDD" id="cd09873">
    <property type="entry name" value="PIN_Pae0151-like"/>
    <property type="match status" value="1"/>
</dbReference>
<evidence type="ECO:0000313" key="4">
    <source>
        <dbReference type="Proteomes" id="UP001209681"/>
    </source>
</evidence>
<dbReference type="Gene3D" id="3.40.50.1010">
    <property type="entry name" value="5'-nuclease"/>
    <property type="match status" value="1"/>
</dbReference>
<dbReference type="Pfam" id="PF01850">
    <property type="entry name" value="PIN"/>
    <property type="match status" value="1"/>
</dbReference>
<protein>
    <submittedName>
        <fullName evidence="3">Type II toxin-antitoxin system VapC family toxin</fullName>
    </submittedName>
</protein>